<dbReference type="EMBL" id="CAUOFW020001558">
    <property type="protein sequence ID" value="CAK9146335.1"/>
    <property type="molecule type" value="Genomic_DNA"/>
</dbReference>
<proteinExistence type="predicted"/>
<dbReference type="InterPro" id="IPR051809">
    <property type="entry name" value="Plant_receptor-like_S/T_kinase"/>
</dbReference>
<dbReference type="SUPFAM" id="SSF56112">
    <property type="entry name" value="Protein kinase-like (PK-like)"/>
    <property type="match status" value="1"/>
</dbReference>
<reference evidence="14 15" key="1">
    <citation type="submission" date="2024-02" db="EMBL/GenBank/DDBJ databases">
        <authorList>
            <person name="Vignale AGUSTIN F."/>
            <person name="Sosa J E."/>
            <person name="Modenutti C."/>
        </authorList>
    </citation>
    <scope>NUCLEOTIDE SEQUENCE [LARGE SCALE GENOMIC DNA]</scope>
</reference>
<dbReference type="AlphaFoldDB" id="A0ABC8RP43"/>
<evidence type="ECO:0000256" key="9">
    <source>
        <dbReference type="ARBA" id="ARBA00022989"/>
    </source>
</evidence>
<evidence type="ECO:0000256" key="11">
    <source>
        <dbReference type="PROSITE-ProRule" id="PRU10141"/>
    </source>
</evidence>
<dbReference type="SMART" id="SM00369">
    <property type="entry name" value="LRR_TYP"/>
    <property type="match status" value="5"/>
</dbReference>
<sequence length="794" mass="88968">MSAIPPDIGNLYNLKQLGLGFNSLRGVTPETIFNITTIRDIYLQDNHLLGTLPSRIGLWLPNLETISLGHNYFNGILPDSISNASRISKIQLQFNHFSGTIPKSLGNLELLDRLSLASNNFTKESSSMELSFFTTLTNCRRLRILWISYNPFNGFLPASIGNLSNSIESFDLGYCEIKGSIPNEIGSLSSLAHLNLQGNDLNGFIPPTIKELWKLQVLQLDYNRIPGSIPRDLCYLRNMGRLDLSNNGFSNTVPRSFGVQLFLKFLIWLLTLRNWKSKGCGINSSIEKSISCVVPSTIGALQYLSTLLLADNKLQGPLLESVGNLISLEFLDLSHNCISGTTPKSLEVLLHLKYLNVSFNKLRGEIPNVGPFANFTYLSFMSNEDLCGAPRLHVPLCKPSALQRSRKKRVLLVVYVLLAFVTTILALTLIFVLIRRQRRNNILIENDYSPAIAHGRITYYELRRATHEFNENNLLGRGSFGSVYKGILTDGTQLAIKVFNLQLEGAFRSFDTECEVLRNLQHRNLTKVINSCSNLVFKAIVLEYMPNGSLEKWLYSPNYFLDIMIDVALALDYLHHGYSIPVVHCDLKPSNLLLDEHMVAHVSDFGIAKLLGEESIALTKTLATLGYIAPGDAFNFLICTYLHLDSLFHFDFFRGGGARINLTSVIIFQMNRMMDAEYGLEGLVSTMCDVYSYGILLMETFTRTKPCDEKFGGDLSLKQWVNDLLANSIIQVIDANLVRSEDANLNVKVQCVSSIMELALKCSAEPPKERISTRDVVAALQKIKLQFLAKCKRL</sequence>
<dbReference type="Gene3D" id="3.30.200.20">
    <property type="entry name" value="Phosphorylase Kinase, domain 1"/>
    <property type="match status" value="1"/>
</dbReference>
<dbReference type="PROSITE" id="PS50011">
    <property type="entry name" value="PROTEIN_KINASE_DOM"/>
    <property type="match status" value="1"/>
</dbReference>
<keyword evidence="3" id="KW-0808">Transferase</keyword>
<evidence type="ECO:0000256" key="4">
    <source>
        <dbReference type="ARBA" id="ARBA00022692"/>
    </source>
</evidence>
<feature type="domain" description="Protein kinase" evidence="13">
    <location>
        <begin position="469"/>
        <end position="788"/>
    </location>
</feature>
<dbReference type="FunFam" id="3.30.200.20:FF:000661">
    <property type="entry name" value="Serine-threonine protein kinase plant-type"/>
    <property type="match status" value="1"/>
</dbReference>
<dbReference type="InterPro" id="IPR003591">
    <property type="entry name" value="Leu-rich_rpt_typical-subtyp"/>
</dbReference>
<feature type="transmembrane region" description="Helical" evidence="12">
    <location>
        <begin position="410"/>
        <end position="434"/>
    </location>
</feature>
<keyword evidence="4 12" id="KW-0812">Transmembrane</keyword>
<accession>A0ABC8RP43</accession>
<evidence type="ECO:0000256" key="6">
    <source>
        <dbReference type="ARBA" id="ARBA00022741"/>
    </source>
</evidence>
<dbReference type="Gene3D" id="1.10.510.10">
    <property type="entry name" value="Transferase(Phosphotransferase) domain 1"/>
    <property type="match status" value="1"/>
</dbReference>
<dbReference type="InterPro" id="IPR011009">
    <property type="entry name" value="Kinase-like_dom_sf"/>
</dbReference>
<dbReference type="PANTHER" id="PTHR27008:SF602">
    <property type="entry name" value="LRR RECEPTOR-LIKE SERINE_THREONINE-PROTEIN KINASE EFR"/>
    <property type="match status" value="1"/>
</dbReference>
<evidence type="ECO:0000256" key="10">
    <source>
        <dbReference type="ARBA" id="ARBA00023136"/>
    </source>
</evidence>
<dbReference type="FunFam" id="3.80.10.10:FF:000383">
    <property type="entry name" value="Leucine-rich repeat receptor protein kinase EMS1"/>
    <property type="match status" value="1"/>
</dbReference>
<organism evidence="14 15">
    <name type="scientific">Ilex paraguariensis</name>
    <name type="common">yerba mate</name>
    <dbReference type="NCBI Taxonomy" id="185542"/>
    <lineage>
        <taxon>Eukaryota</taxon>
        <taxon>Viridiplantae</taxon>
        <taxon>Streptophyta</taxon>
        <taxon>Embryophyta</taxon>
        <taxon>Tracheophyta</taxon>
        <taxon>Spermatophyta</taxon>
        <taxon>Magnoliopsida</taxon>
        <taxon>eudicotyledons</taxon>
        <taxon>Gunneridae</taxon>
        <taxon>Pentapetalae</taxon>
        <taxon>asterids</taxon>
        <taxon>campanulids</taxon>
        <taxon>Aquifoliales</taxon>
        <taxon>Aquifoliaceae</taxon>
        <taxon>Ilex</taxon>
    </lineage>
</organism>
<dbReference type="Pfam" id="PF00560">
    <property type="entry name" value="LRR_1"/>
    <property type="match status" value="6"/>
</dbReference>
<gene>
    <name evidence="14" type="ORF">ILEXP_LOCUS14168</name>
</gene>
<dbReference type="Proteomes" id="UP001642360">
    <property type="component" value="Unassembled WGS sequence"/>
</dbReference>
<dbReference type="InterPro" id="IPR017441">
    <property type="entry name" value="Protein_kinase_ATP_BS"/>
</dbReference>
<evidence type="ECO:0000256" key="1">
    <source>
        <dbReference type="ARBA" id="ARBA00004370"/>
    </source>
</evidence>
<keyword evidence="2" id="KW-0433">Leucine-rich repeat</keyword>
<evidence type="ECO:0000313" key="15">
    <source>
        <dbReference type="Proteomes" id="UP001642360"/>
    </source>
</evidence>
<comment type="subcellular location">
    <subcellularLocation>
        <location evidence="1">Membrane</location>
    </subcellularLocation>
</comment>
<dbReference type="InterPro" id="IPR000719">
    <property type="entry name" value="Prot_kinase_dom"/>
</dbReference>
<feature type="binding site" evidence="11">
    <location>
        <position position="497"/>
    </location>
    <ligand>
        <name>ATP</name>
        <dbReference type="ChEBI" id="CHEBI:30616"/>
    </ligand>
</feature>
<evidence type="ECO:0000256" key="8">
    <source>
        <dbReference type="ARBA" id="ARBA00022840"/>
    </source>
</evidence>
<dbReference type="GO" id="GO:0016020">
    <property type="term" value="C:membrane"/>
    <property type="evidence" value="ECO:0007669"/>
    <property type="project" value="UniProtKB-SubCell"/>
</dbReference>
<dbReference type="PROSITE" id="PS00108">
    <property type="entry name" value="PROTEIN_KINASE_ST"/>
    <property type="match status" value="1"/>
</dbReference>
<keyword evidence="10 12" id="KW-0472">Membrane</keyword>
<keyword evidence="6 11" id="KW-0547">Nucleotide-binding</keyword>
<protein>
    <recommendedName>
        <fullName evidence="13">Protein kinase domain-containing protein</fullName>
    </recommendedName>
</protein>
<name>A0ABC8RP43_9AQUA</name>
<evidence type="ECO:0000256" key="7">
    <source>
        <dbReference type="ARBA" id="ARBA00022777"/>
    </source>
</evidence>
<evidence type="ECO:0000259" key="13">
    <source>
        <dbReference type="PROSITE" id="PS50011"/>
    </source>
</evidence>
<dbReference type="GO" id="GO:0016301">
    <property type="term" value="F:kinase activity"/>
    <property type="evidence" value="ECO:0007669"/>
    <property type="project" value="UniProtKB-KW"/>
</dbReference>
<dbReference type="Pfam" id="PF00069">
    <property type="entry name" value="Pkinase"/>
    <property type="match status" value="1"/>
</dbReference>
<dbReference type="InterPro" id="IPR001611">
    <property type="entry name" value="Leu-rich_rpt"/>
</dbReference>
<keyword evidence="5" id="KW-0677">Repeat</keyword>
<evidence type="ECO:0000256" key="5">
    <source>
        <dbReference type="ARBA" id="ARBA00022737"/>
    </source>
</evidence>
<dbReference type="GO" id="GO:0051707">
    <property type="term" value="P:response to other organism"/>
    <property type="evidence" value="ECO:0007669"/>
    <property type="project" value="UniProtKB-ARBA"/>
</dbReference>
<evidence type="ECO:0000256" key="12">
    <source>
        <dbReference type="SAM" id="Phobius"/>
    </source>
</evidence>
<dbReference type="GO" id="GO:0005524">
    <property type="term" value="F:ATP binding"/>
    <property type="evidence" value="ECO:0007669"/>
    <property type="project" value="UniProtKB-UniRule"/>
</dbReference>
<comment type="caution">
    <text evidence="14">The sequence shown here is derived from an EMBL/GenBank/DDBJ whole genome shotgun (WGS) entry which is preliminary data.</text>
</comment>
<evidence type="ECO:0000313" key="14">
    <source>
        <dbReference type="EMBL" id="CAK9146335.1"/>
    </source>
</evidence>
<keyword evidence="7" id="KW-0418">Kinase</keyword>
<dbReference type="SUPFAM" id="SSF52047">
    <property type="entry name" value="RNI-like"/>
    <property type="match status" value="1"/>
</dbReference>
<dbReference type="GO" id="GO:0006952">
    <property type="term" value="P:defense response"/>
    <property type="evidence" value="ECO:0007669"/>
    <property type="project" value="UniProtKB-ARBA"/>
</dbReference>
<dbReference type="InterPro" id="IPR008271">
    <property type="entry name" value="Ser/Thr_kinase_AS"/>
</dbReference>
<keyword evidence="15" id="KW-1185">Reference proteome</keyword>
<dbReference type="SMART" id="SM00220">
    <property type="entry name" value="S_TKc"/>
    <property type="match status" value="1"/>
</dbReference>
<evidence type="ECO:0000256" key="2">
    <source>
        <dbReference type="ARBA" id="ARBA00022614"/>
    </source>
</evidence>
<keyword evidence="9 12" id="KW-1133">Transmembrane helix</keyword>
<dbReference type="PANTHER" id="PTHR27008">
    <property type="entry name" value="OS04G0122200 PROTEIN"/>
    <property type="match status" value="1"/>
</dbReference>
<dbReference type="InterPro" id="IPR032675">
    <property type="entry name" value="LRR_dom_sf"/>
</dbReference>
<dbReference type="Gene3D" id="3.80.10.10">
    <property type="entry name" value="Ribonuclease Inhibitor"/>
    <property type="match status" value="2"/>
</dbReference>
<evidence type="ECO:0000256" key="3">
    <source>
        <dbReference type="ARBA" id="ARBA00022679"/>
    </source>
</evidence>
<keyword evidence="8 11" id="KW-0067">ATP-binding</keyword>
<dbReference type="PROSITE" id="PS00107">
    <property type="entry name" value="PROTEIN_KINASE_ATP"/>
    <property type="match status" value="1"/>
</dbReference>